<protein>
    <submittedName>
        <fullName evidence="2">Two component regulator three Y domain-containing protein</fullName>
    </submittedName>
</protein>
<dbReference type="STRING" id="1300341.I595_2147"/>
<reference evidence="2 3" key="1">
    <citation type="submission" date="2015-09" db="EMBL/GenBank/DDBJ databases">
        <title>Genome sequence of the marine flavobacterium Croceitalea dokdonensis DOKDO 023 that contains proton- and sodium-pumping rhodopsins.</title>
        <authorList>
            <person name="Kwon S.-K."/>
            <person name="Lee H.K."/>
            <person name="Kwak M.-J."/>
            <person name="Kim J.F."/>
        </authorList>
    </citation>
    <scope>NUCLEOTIDE SEQUENCE [LARGE SCALE GENOMIC DNA]</scope>
    <source>
        <strain evidence="2 3">DOKDO 023</strain>
    </source>
</reference>
<dbReference type="InterPro" id="IPR025667">
    <property type="entry name" value="SprB_repeat"/>
</dbReference>
<dbReference type="EMBL" id="LDJX01000004">
    <property type="protein sequence ID" value="KPM31652.1"/>
    <property type="molecule type" value="Genomic_DNA"/>
</dbReference>
<keyword evidence="1" id="KW-0732">Signal</keyword>
<name>A0A0N8H3V8_9FLAO</name>
<evidence type="ECO:0000313" key="2">
    <source>
        <dbReference type="EMBL" id="KPM31652.1"/>
    </source>
</evidence>
<dbReference type="NCBIfam" id="TIGR04131">
    <property type="entry name" value="Bac_Flav_CTERM"/>
    <property type="match status" value="1"/>
</dbReference>
<dbReference type="OrthoDB" id="607469at2"/>
<dbReference type="Proteomes" id="UP000050280">
    <property type="component" value="Unassembled WGS sequence"/>
</dbReference>
<dbReference type="Pfam" id="PF13573">
    <property type="entry name" value="SprB"/>
    <property type="match status" value="5"/>
</dbReference>
<dbReference type="InterPro" id="IPR026341">
    <property type="entry name" value="T9SS_type_B"/>
</dbReference>
<accession>A0A0N8H3V8</accession>
<gene>
    <name evidence="2" type="ORF">I595_2147</name>
</gene>
<keyword evidence="3" id="KW-1185">Reference proteome</keyword>
<proteinExistence type="predicted"/>
<dbReference type="RefSeq" id="WP_054559243.1">
    <property type="nucleotide sequence ID" value="NZ_LDJX01000004.1"/>
</dbReference>
<feature type="chain" id="PRO_5006026099" evidence="1">
    <location>
        <begin position="25"/>
        <end position="2769"/>
    </location>
</feature>
<evidence type="ECO:0000256" key="1">
    <source>
        <dbReference type="SAM" id="SignalP"/>
    </source>
</evidence>
<sequence>MPRKKTRRHLYAVLLVLSSVVVYSAVFKANTVVSKPASLVAPTKVQQETGHPGLSEGMPTTKVFKNTIAPLFNTIIQGANEEVVCPNDGSTLAKFFLCGTSDIRTISLNVSGAAYQWQRLDPNTCAPSVIDDCPTINTSCTWNTVGSNATYDLSAAGEYRVRVDSGQFYYFKVTQNPLNPQLIHEDIVCGNPGRVEVTNVPSGYEYSLNSAAGPYQTDPFFDIAAPGNYNVWVRLIGSGASACLFPSNTVTVQNLDITVEVTKNDIQCSGEQGGINVDVSGVPGFYTYRLIKDGITVDTFGPNGADSYTFANVGRGVYSVRVVTNDCDVTITNDTSGNPIEIGTGISPLDVSATASDSFGCGATTVDVTVNTSGGTAPYRFSQDGGVTFSSTYTASTQFAVNASGTYNLLIEDANGCQRTASVDVADIPPPTFNIASFDANCGGANDGQIVVNLTNGFGYNIEYSIDNGTTYQVSNVFSSLAPGAYDIMLRYTQDAFSCTTPSQSTSVSTPTTINATATADTLPSCTNETGGQITISGVSGGTAPYEYSIGAGFSPSDVFANLGVGTYTPLIRDANGCVQNLADIVFAALDKPTDLDFAISSLDCITTTASVVLTVTDGIAPYTYEIISPSASAIANGNNPTFTNLGLGTYTFQVTDAVGCSYTENYAITDISSIQARAQQLSPITCFGDSDGTGRFIIDGFTTTYSYSLDGGTAVTGQNSSTIDLNGLAAGSYVLSVTDEDTNCTDTVTLTIEGPAAALTIDSLDVEAMSCQNGNVGSVRINTSGGWGGNRYTVTLPDGSTRGPRNGRTFSNLSQTGDYDVSVTDTNGCTVTIPNAFTLTALSAPTLTVDVAASDFCYDAFDAASLVMAATGGQAPYEYRINGGPLQASDTFLGLNPGNYTIELVDANDCRDSLNLTIQPQLVATASIIQELECSGPDASIQVTIADGYPTAGSYVDYDVYVNGILSTANNAISGNTFVHTVPNDGSITADTSFRFVVRDSQGCENTSDEVVISPTETIAGSTTVVNTSCGNANGIVTLIPDTSQGIAPYEYSNDGGATFGSQNIFSGYAAGSYSNFLIRDSRGCVSPPISAIIAPSVVLDASLTATQAQCSSATSGSIDASITNGVAPFDYRLMDESGTEIQSSLTNPSNIHTFNGLPTGVYTVVTRDAQGCQDLDTIRITDGDLTIIPVPDPLSDCATGLTLTIEIVGGTGPFLLRLVGEAIPRYSPNNPPRIHTFSGLDFGTTYFVEVEDTATGCIYIEEIPPFDGPSPLDVTVASTNASCDALGSGTVSYTVTGATGATVDISIVNTTSGALVFGPTSVPASGPFPDLTGLQPGNYQVLAEDPNNGCEAGAIANVALNAPSIQIVGNIPATCNAGALITVNGQGGTAPYSYAFVPNGAAAPTVFSATSTFEISGPYPSDYDFYVQDANGCIALVTDTASEGAGIPAPTIDVINQCTATSGYQINVTSPLTVPASGPETTFQYDIGSGFQDSPNFVVPNPGTYTITIRDGNGCFTTINAEVFDFFSITADATSVPTCNAGDGVITVSTSGGSGVFDYQLIDNGTGLPVVVSQPTNVFTNILPGDYSVIVTDLNSNTAPLCSDTATVEVSTVDSPIISGTLVGDISCFGANDGTIQAQLQTGTDTDTPLTFILYDGGTTTVIAGPQGSPLFDNLAQGTYQVEVTSNRGCTDRTGDIVINEPTALQLNTLNTEFSCNPSSNQFSTATITAFVDTNGDGSGTPTGTGPYTYSMDDGTPAFDGSNFQTSNVFEVIDNGTNQSIVITARDQNGCDISTTVNINAPTDLTFSFNVNGISCDTTGFGISPGNIEIVVDQGSGNYEVEILPLGSEPARSSGGTDRVVWPISTPGDYIFAVTDLSGGGCSYLTPIVNMPEYNTIEATIAEVRPVSCFGGNDGEISIQIANYTGVYNYEVFSRDNAGAETSTGVTGTFDTNTPIATPEVITGLPAGNLVVRVEALDSPFCDVLSNLVTVRSPDRPLTLSLTQTAEVTCSIPGQGEITVSGDGGWGSYQYRLVAPDGSIVVDYPNINPIFPGLSEGIHTVFIRDNNNCEESLTIDLALPTAIFADVQVVSPLRCNNDNDGSIEAFNITGGQGPGNYQFQLNRLADGTNSGLQVGDPVFTNLSAGDYTITVFDGWNCSYTTVPITIQDPEIVNAELVELQPPGCGDLGRMLLTVTNPEVGVSYFYRRSGTSDAFEPFSATDPLATSVEIAEDITLDPGPFQYDVQNSNGCPFELSNQISLDPAAPLVIDLDLTNATINCAGEATGIIRSEAFGGIGNYVYTLLSSDAPPFPSVTNTLRPAQDSGIFRNLPAGTYFVFAQSGGCEAISPPIIIDPRPPLVLDNLEAIDASCFGEMDGQIILEASGGTGVIRYSISDTLSEFFEGDDPATPNRKTFTDLEPRQYDIIVQDELGCTITRTVVIGQPMELVAGVGATTPETCLGDADGTATITVTGGTAPYFTSVNSADDADFVQNDGLFFDNLEGGETYVVFVRDSAGCETNVIVDIGIGVDLVANPIVEYGCDGIFPNSTVTIDLQDMSMLSQVLFSLDVDDIMLASDVRVFGDLVAGEHIVYIYHENGCVTTTEFEVDSYDPLMLIAEKTGPNEVTATATGGFGGYEYFFQGDSFGQTNIFTINEDANINIMVRDQNGCVANLVLPFDFEAMPEFPDFFTPDGDGLNDEWFPNNFEFFPNLEVKIFDRYGRVVAILAEVKGWDGTYEGKPLPTGDYWYVANANDKEKQRFVGHFTLYR</sequence>
<dbReference type="PATRIC" id="fig|1300341.3.peg.2322"/>
<organism evidence="2 3">
    <name type="scientific">Croceitalea dokdonensis DOKDO 023</name>
    <dbReference type="NCBI Taxonomy" id="1300341"/>
    <lineage>
        <taxon>Bacteria</taxon>
        <taxon>Pseudomonadati</taxon>
        <taxon>Bacteroidota</taxon>
        <taxon>Flavobacteriia</taxon>
        <taxon>Flavobacteriales</taxon>
        <taxon>Flavobacteriaceae</taxon>
        <taxon>Croceitalea</taxon>
    </lineage>
</organism>
<feature type="signal peptide" evidence="1">
    <location>
        <begin position="1"/>
        <end position="24"/>
    </location>
</feature>
<dbReference type="Pfam" id="PF13585">
    <property type="entry name" value="CHU_C"/>
    <property type="match status" value="1"/>
</dbReference>
<evidence type="ECO:0000313" key="3">
    <source>
        <dbReference type="Proteomes" id="UP000050280"/>
    </source>
</evidence>
<comment type="caution">
    <text evidence="2">The sequence shown here is derived from an EMBL/GenBank/DDBJ whole genome shotgun (WGS) entry which is preliminary data.</text>
</comment>